<sequence>MPMAEVILRGLEMKRESKSFTDSLYAVLTGAGLFSGPKYRLSALSGMAFIFSVHERLLPLSVTAYGEWGTVHKRAADSLGIFTVTDAGRTRHPTFKKYQQDAVKWIKSSLDRGLGAVYWLPEFGVIHGYDDADRIFYVQDGYSAESKIVLYDNFGINFTPFWYAQMFGGKVDIGEKDMVLEALRMALDDWETPHPVPPNRSIASGRKAYSYFIHALEQGDFDSFGAVYVWDAFRGSRTEIMYFLQEASLMFPGLQEAAACYEQLAGMMEQPERWTVSANGGRTLSQESIPALIGVLKEAEKLEERAMGVFRSISVQYPDLKRSTVPRWGLHTAR</sequence>
<accession>A0ABQ4LWU7</accession>
<dbReference type="Proteomes" id="UP000680638">
    <property type="component" value="Unassembled WGS sequence"/>
</dbReference>
<organism evidence="1 2">
    <name type="scientific">Paenibacillus cookii</name>
    <dbReference type="NCBI Taxonomy" id="157839"/>
    <lineage>
        <taxon>Bacteria</taxon>
        <taxon>Bacillati</taxon>
        <taxon>Bacillota</taxon>
        <taxon>Bacilli</taxon>
        <taxon>Bacillales</taxon>
        <taxon>Paenibacillaceae</taxon>
        <taxon>Paenibacillus</taxon>
    </lineage>
</organism>
<reference evidence="1 2" key="1">
    <citation type="submission" date="2021-03" db="EMBL/GenBank/DDBJ databases">
        <title>Antimicrobial resistance genes in bacteria isolated from Japanese honey, and their potential for conferring macrolide and lincosamide resistance in the American foulbrood pathogen Paenibacillus larvae.</title>
        <authorList>
            <person name="Okamoto M."/>
            <person name="Kumagai M."/>
            <person name="Kanamori H."/>
            <person name="Takamatsu D."/>
        </authorList>
    </citation>
    <scope>NUCLEOTIDE SEQUENCE [LARGE SCALE GENOMIC DNA]</scope>
    <source>
        <strain evidence="1 2">J21TS3</strain>
    </source>
</reference>
<evidence type="ECO:0000313" key="2">
    <source>
        <dbReference type="Proteomes" id="UP000680638"/>
    </source>
</evidence>
<keyword evidence="2" id="KW-1185">Reference proteome</keyword>
<proteinExistence type="predicted"/>
<dbReference type="EMBL" id="BORW01000011">
    <property type="protein sequence ID" value="GIO67749.1"/>
    <property type="molecule type" value="Genomic_DNA"/>
</dbReference>
<evidence type="ECO:0000313" key="1">
    <source>
        <dbReference type="EMBL" id="GIO67749.1"/>
    </source>
</evidence>
<gene>
    <name evidence="1" type="ORF">J21TS3_25700</name>
</gene>
<protein>
    <submittedName>
        <fullName evidence="1">Uncharacterized protein</fullName>
    </submittedName>
</protein>
<name>A0ABQ4LWU7_9BACL</name>
<comment type="caution">
    <text evidence="1">The sequence shown here is derived from an EMBL/GenBank/DDBJ whole genome shotgun (WGS) entry which is preliminary data.</text>
</comment>